<gene>
    <name evidence="1" type="ORF">DHETER_LOCUS792</name>
</gene>
<proteinExistence type="predicted"/>
<evidence type="ECO:0000313" key="2">
    <source>
        <dbReference type="Proteomes" id="UP000789702"/>
    </source>
</evidence>
<name>A0ACA9K3V8_9GLOM</name>
<evidence type="ECO:0000313" key="1">
    <source>
        <dbReference type="EMBL" id="CAG8450138.1"/>
    </source>
</evidence>
<dbReference type="EMBL" id="CAJVPU010000432">
    <property type="protein sequence ID" value="CAG8450138.1"/>
    <property type="molecule type" value="Genomic_DNA"/>
</dbReference>
<sequence>MERFNGNQDQQLGNGMKINYRINQFSDLVVPTNLPTTIKSGCDCDPENIKNCDPRQVSVGGSVCGRAINCDRVIDLFQVDVNGDFCHLNVCNRDCVCQDECHCGTGQ</sequence>
<dbReference type="Proteomes" id="UP000789702">
    <property type="component" value="Unassembled WGS sequence"/>
</dbReference>
<accession>A0ACA9K3V8</accession>
<organism evidence="1 2">
    <name type="scientific">Dentiscutata heterogama</name>
    <dbReference type="NCBI Taxonomy" id="1316150"/>
    <lineage>
        <taxon>Eukaryota</taxon>
        <taxon>Fungi</taxon>
        <taxon>Fungi incertae sedis</taxon>
        <taxon>Mucoromycota</taxon>
        <taxon>Glomeromycotina</taxon>
        <taxon>Glomeromycetes</taxon>
        <taxon>Diversisporales</taxon>
        <taxon>Gigasporaceae</taxon>
        <taxon>Dentiscutata</taxon>
    </lineage>
</organism>
<comment type="caution">
    <text evidence="1">The sequence shown here is derived from an EMBL/GenBank/DDBJ whole genome shotgun (WGS) entry which is preliminary data.</text>
</comment>
<protein>
    <submittedName>
        <fullName evidence="1">3011_t:CDS:1</fullName>
    </submittedName>
</protein>
<reference evidence="1" key="1">
    <citation type="submission" date="2021-06" db="EMBL/GenBank/DDBJ databases">
        <authorList>
            <person name="Kallberg Y."/>
            <person name="Tangrot J."/>
            <person name="Rosling A."/>
        </authorList>
    </citation>
    <scope>NUCLEOTIDE SEQUENCE</scope>
    <source>
        <strain evidence="1">IL203A</strain>
    </source>
</reference>
<keyword evidence="2" id="KW-1185">Reference proteome</keyword>